<dbReference type="InterPro" id="IPR038763">
    <property type="entry name" value="DHH_sf"/>
</dbReference>
<dbReference type="GO" id="GO:0005737">
    <property type="term" value="C:cytoplasm"/>
    <property type="evidence" value="ECO:0007669"/>
    <property type="project" value="InterPro"/>
</dbReference>
<dbReference type="Pfam" id="PF02833">
    <property type="entry name" value="DHHA2"/>
    <property type="match status" value="1"/>
</dbReference>
<proteinExistence type="predicted"/>
<dbReference type="InterPro" id="IPR001667">
    <property type="entry name" value="DDH_dom"/>
</dbReference>
<dbReference type="SMART" id="SM01131">
    <property type="entry name" value="DHHA2"/>
    <property type="match status" value="1"/>
</dbReference>
<evidence type="ECO:0000256" key="2">
    <source>
        <dbReference type="ARBA" id="ARBA00022723"/>
    </source>
</evidence>
<dbReference type="PANTHER" id="PTHR12112">
    <property type="entry name" value="BNIP - RELATED"/>
    <property type="match status" value="1"/>
</dbReference>
<dbReference type="GO" id="GO:0046872">
    <property type="term" value="F:metal ion binding"/>
    <property type="evidence" value="ECO:0007669"/>
    <property type="project" value="UniProtKB-KW"/>
</dbReference>
<dbReference type="PANTHER" id="PTHR12112:SF39">
    <property type="entry name" value="EG:152A3.5 PROTEIN (FBGN0003116_PN PROTEIN)"/>
    <property type="match status" value="1"/>
</dbReference>
<gene>
    <name evidence="6" type="primary">PPX1</name>
    <name evidence="6" type="ORF">C6P45_004534</name>
</gene>
<protein>
    <submittedName>
        <fullName evidence="6">Exopolyphosphatase</fullName>
    </submittedName>
</protein>
<keyword evidence="3" id="KW-0378">Hydrolase</keyword>
<keyword evidence="2" id="KW-0479">Metal-binding</keyword>
<dbReference type="Proteomes" id="UP000750334">
    <property type="component" value="Unassembled WGS sequence"/>
</dbReference>
<accession>A0A9P6WA99</accession>
<dbReference type="InterPro" id="IPR038222">
    <property type="entry name" value="DHHA2_dom_sf"/>
</dbReference>
<evidence type="ECO:0000259" key="5">
    <source>
        <dbReference type="SMART" id="SM01131"/>
    </source>
</evidence>
<dbReference type="Gene3D" id="3.10.310.20">
    <property type="entry name" value="DHHA2 domain"/>
    <property type="match status" value="1"/>
</dbReference>
<dbReference type="OrthoDB" id="374045at2759"/>
<dbReference type="Gene3D" id="3.90.1640.10">
    <property type="entry name" value="inorganic pyrophosphatase (n-terminal core)"/>
    <property type="match status" value="1"/>
</dbReference>
<dbReference type="EMBL" id="PUHR01000062">
    <property type="protein sequence ID" value="KAG0668635.1"/>
    <property type="molecule type" value="Genomic_DNA"/>
</dbReference>
<dbReference type="InterPro" id="IPR004097">
    <property type="entry name" value="DHHA2"/>
</dbReference>
<feature type="domain" description="DHHA2" evidence="5">
    <location>
        <begin position="218"/>
        <end position="379"/>
    </location>
</feature>
<dbReference type="GO" id="GO:0004309">
    <property type="term" value="F:exopolyphosphatase activity"/>
    <property type="evidence" value="ECO:0007669"/>
    <property type="project" value="TreeGrafter"/>
</dbReference>
<keyword evidence="7" id="KW-1185">Reference proteome</keyword>
<sequence length="382" mass="43552">MSLTVRSFLNLLKATPVTSTTVRVVCGNESADLDSVASAISYAYFKFIENSKDPQPFIPIINIPREDLKLRRDIVHVLKDIDINEDLLFFIDDMKKWKQENRNIEAVLVDHNEVVNEAKKYVTKVIGVIDHHKDMGLYKDASPRIIEVCGSCTSLVYSYFINDFLSQGYTPMHDATRLCLSAGLSDTTNFSHRVESPDLVCKELYAKFARDIDMENYTKVIKNAKNDITGFTARDLLRKDYKQFVFTNNNKSINNGQLIMGISSIVKSMDWLYEEFGGPGALKADCVKYRTEKNIDILTIMTSFVEKGKFQRQITMIPSDETKHIAEKMIAKVSDYLKLDDSNVNILNNKGDSEKLQQFQQQNIDASRKQVAPYLANAFEEL</sequence>
<dbReference type="Pfam" id="PF01368">
    <property type="entry name" value="DHH"/>
    <property type="match status" value="1"/>
</dbReference>
<evidence type="ECO:0000256" key="1">
    <source>
        <dbReference type="ARBA" id="ARBA00001936"/>
    </source>
</evidence>
<comment type="cofactor">
    <cofactor evidence="1">
        <name>Mn(2+)</name>
        <dbReference type="ChEBI" id="CHEBI:29035"/>
    </cofactor>
</comment>
<evidence type="ECO:0000256" key="3">
    <source>
        <dbReference type="ARBA" id="ARBA00022801"/>
    </source>
</evidence>
<dbReference type="SUPFAM" id="SSF64182">
    <property type="entry name" value="DHH phosphoesterases"/>
    <property type="match status" value="1"/>
</dbReference>
<evidence type="ECO:0000313" key="7">
    <source>
        <dbReference type="Proteomes" id="UP000750334"/>
    </source>
</evidence>
<reference evidence="6 7" key="1">
    <citation type="submission" date="2020-11" db="EMBL/GenBank/DDBJ databases">
        <title>Kefir isolates.</title>
        <authorList>
            <person name="Marcisauskas S."/>
            <person name="Kim Y."/>
            <person name="Blasche S."/>
        </authorList>
    </citation>
    <scope>NUCLEOTIDE SEQUENCE [LARGE SCALE GENOMIC DNA]</scope>
    <source>
        <strain evidence="6 7">OG2</strain>
    </source>
</reference>
<evidence type="ECO:0000313" key="6">
    <source>
        <dbReference type="EMBL" id="KAG0668635.1"/>
    </source>
</evidence>
<name>A0A9P6WA99_MAUEX</name>
<evidence type="ECO:0000256" key="4">
    <source>
        <dbReference type="ARBA" id="ARBA00023211"/>
    </source>
</evidence>
<comment type="caution">
    <text evidence="6">The sequence shown here is derived from an EMBL/GenBank/DDBJ whole genome shotgun (WGS) entry which is preliminary data.</text>
</comment>
<dbReference type="AlphaFoldDB" id="A0A9P6WA99"/>
<keyword evidence="4" id="KW-0464">Manganese</keyword>
<organism evidence="6 7">
    <name type="scientific">Maudiozyma exigua</name>
    <name type="common">Yeast</name>
    <name type="synonym">Kazachstania exigua</name>
    <dbReference type="NCBI Taxonomy" id="34358"/>
    <lineage>
        <taxon>Eukaryota</taxon>
        <taxon>Fungi</taxon>
        <taxon>Dikarya</taxon>
        <taxon>Ascomycota</taxon>
        <taxon>Saccharomycotina</taxon>
        <taxon>Saccharomycetes</taxon>
        <taxon>Saccharomycetales</taxon>
        <taxon>Saccharomycetaceae</taxon>
        <taxon>Maudiozyma</taxon>
    </lineage>
</organism>